<dbReference type="EMBL" id="MAPZ01000024">
    <property type="protein sequence ID" value="OBY10142.1"/>
    <property type="molecule type" value="Genomic_DNA"/>
</dbReference>
<dbReference type="NCBIfam" id="TIGR01484">
    <property type="entry name" value="HAD-SF-IIB"/>
    <property type="match status" value="1"/>
</dbReference>
<dbReference type="RefSeq" id="WP_027098621.1">
    <property type="nucleotide sequence ID" value="NZ_CABHIH010000004.1"/>
</dbReference>
<dbReference type="SFLD" id="SFLDG01140">
    <property type="entry name" value="C2.B:_Phosphomannomutase_and_P"/>
    <property type="match status" value="1"/>
</dbReference>
<dbReference type="InterPro" id="IPR036412">
    <property type="entry name" value="HAD-like_sf"/>
</dbReference>
<protein>
    <submittedName>
        <fullName evidence="1">Haloacid dehalogenase</fullName>
    </submittedName>
</protein>
<evidence type="ECO:0000313" key="2">
    <source>
        <dbReference type="Proteomes" id="UP000092714"/>
    </source>
</evidence>
<dbReference type="eggNOG" id="COG0561">
    <property type="taxonomic scope" value="Bacteria"/>
</dbReference>
<accession>A0A1B8RMP2</accession>
<reference evidence="1 2" key="1">
    <citation type="submission" date="2016-06" db="EMBL/GenBank/DDBJ databases">
        <authorList>
            <person name="Kjaerup R.B."/>
            <person name="Dalgaard T.S."/>
            <person name="Juul-Madsen H.R."/>
        </authorList>
    </citation>
    <scope>NUCLEOTIDE SEQUENCE [LARGE SCALE GENOMIC DNA]</scope>
    <source>
        <strain evidence="1 2">373-A1</strain>
    </source>
</reference>
<dbReference type="OrthoDB" id="9781413at2"/>
<dbReference type="PANTHER" id="PTHR10000">
    <property type="entry name" value="PHOSPHOSERINE PHOSPHATASE"/>
    <property type="match status" value="1"/>
</dbReference>
<dbReference type="PANTHER" id="PTHR10000:SF55">
    <property type="entry name" value="5-AMINO-6-(5-PHOSPHO-D-RIBITYLAMINO)URACIL PHOSPHATASE YCSE"/>
    <property type="match status" value="1"/>
</dbReference>
<evidence type="ECO:0000313" key="1">
    <source>
        <dbReference type="EMBL" id="OBY10142.1"/>
    </source>
</evidence>
<dbReference type="GO" id="GO:0000287">
    <property type="term" value="F:magnesium ion binding"/>
    <property type="evidence" value="ECO:0007669"/>
    <property type="project" value="TreeGrafter"/>
</dbReference>
<dbReference type="SFLD" id="SFLDS00003">
    <property type="entry name" value="Haloacid_Dehalogenase"/>
    <property type="match status" value="1"/>
</dbReference>
<dbReference type="CDD" id="cd07516">
    <property type="entry name" value="HAD_Pase"/>
    <property type="match status" value="1"/>
</dbReference>
<dbReference type="Proteomes" id="UP000092714">
    <property type="component" value="Unassembled WGS sequence"/>
</dbReference>
<gene>
    <name evidence="1" type="ORF">CP373A1_11620</name>
</gene>
<dbReference type="SUPFAM" id="SSF56784">
    <property type="entry name" value="HAD-like"/>
    <property type="match status" value="1"/>
</dbReference>
<dbReference type="GeneID" id="42776446"/>
<dbReference type="GO" id="GO:0016791">
    <property type="term" value="F:phosphatase activity"/>
    <property type="evidence" value="ECO:0007669"/>
    <property type="project" value="TreeGrafter"/>
</dbReference>
<dbReference type="GO" id="GO:0005829">
    <property type="term" value="C:cytosol"/>
    <property type="evidence" value="ECO:0007669"/>
    <property type="project" value="TreeGrafter"/>
</dbReference>
<dbReference type="Gene3D" id="3.40.50.1000">
    <property type="entry name" value="HAD superfamily/HAD-like"/>
    <property type="match status" value="1"/>
</dbReference>
<comment type="caution">
    <text evidence="1">The sequence shown here is derived from an EMBL/GenBank/DDBJ whole genome shotgun (WGS) entry which is preliminary data.</text>
</comment>
<organism evidence="1 2">
    <name type="scientific">Clostridium paraputrificum</name>
    <dbReference type="NCBI Taxonomy" id="29363"/>
    <lineage>
        <taxon>Bacteria</taxon>
        <taxon>Bacillati</taxon>
        <taxon>Bacillota</taxon>
        <taxon>Clostridia</taxon>
        <taxon>Eubacteriales</taxon>
        <taxon>Clostridiaceae</taxon>
        <taxon>Clostridium</taxon>
    </lineage>
</organism>
<dbReference type="NCBIfam" id="TIGR00099">
    <property type="entry name" value="Cof-subfamily"/>
    <property type="match status" value="1"/>
</dbReference>
<dbReference type="Pfam" id="PF08282">
    <property type="entry name" value="Hydrolase_3"/>
    <property type="match status" value="1"/>
</dbReference>
<keyword evidence="2" id="KW-1185">Reference proteome</keyword>
<dbReference type="Gene3D" id="3.30.1240.10">
    <property type="match status" value="1"/>
</dbReference>
<dbReference type="AlphaFoldDB" id="A0A1B8RMP2"/>
<proteinExistence type="predicted"/>
<name>A0A1B8RMP2_9CLOT</name>
<dbReference type="InterPro" id="IPR006379">
    <property type="entry name" value="HAD-SF_hydro_IIB"/>
</dbReference>
<dbReference type="InterPro" id="IPR023214">
    <property type="entry name" value="HAD_sf"/>
</dbReference>
<dbReference type="PROSITE" id="PS01228">
    <property type="entry name" value="COF_1"/>
    <property type="match status" value="1"/>
</dbReference>
<sequence>MIKVIASDMDGTLLNSQHDITEENVKAILKSKELGIHFIIATGRMYDSVKPFMDKYGIKCEYILMNGAEFRDENGEIVESISMNKGKIKDILDILRKENLIVELYTGDGSYTINTKEEALKEMVYRVQNFEKVQDYDKALEIAKNHDHFKSLKYIDDIDKFIESDIEVRKIITFSNDIEIIKRTKSELSDIGGLAVLSSFITNIEITDERAQKGYILKKVTEKMGVKNEEVIAFGDSFNDYSLFTEFKKAYAMENAIPEIKEIAKNITDTNDNSGVAKAIYKELGI</sequence>
<dbReference type="InterPro" id="IPR000150">
    <property type="entry name" value="Cof"/>
</dbReference>